<evidence type="ECO:0000256" key="4">
    <source>
        <dbReference type="ARBA" id="ARBA00022777"/>
    </source>
</evidence>
<reference evidence="10" key="1">
    <citation type="submission" date="2021-03" db="EMBL/GenBank/DDBJ databases">
        <authorList>
            <person name="Li Z."/>
            <person name="Yang C."/>
        </authorList>
    </citation>
    <scope>NUCLEOTIDE SEQUENCE</scope>
    <source>
        <strain evidence="10">Dzin_1.0</strain>
        <tissue evidence="10">Leaf</tissue>
    </source>
</reference>
<keyword evidence="4" id="KW-0418">Kinase</keyword>
<dbReference type="InterPro" id="IPR056980">
    <property type="entry name" value="ARM_RUK"/>
</dbReference>
<reference evidence="10" key="2">
    <citation type="journal article" date="2022" name="Hortic Res">
        <title>The genome of Dioscorea zingiberensis sheds light on the biosynthesis, origin and evolution of the medicinally important diosgenin saponins.</title>
        <authorList>
            <person name="Li Y."/>
            <person name="Tan C."/>
            <person name="Li Z."/>
            <person name="Guo J."/>
            <person name="Li S."/>
            <person name="Chen X."/>
            <person name="Wang C."/>
            <person name="Dai X."/>
            <person name="Yang H."/>
            <person name="Song W."/>
            <person name="Hou L."/>
            <person name="Xu J."/>
            <person name="Tong Z."/>
            <person name="Xu A."/>
            <person name="Yuan X."/>
            <person name="Wang W."/>
            <person name="Yang Q."/>
            <person name="Chen L."/>
            <person name="Sun Z."/>
            <person name="Wang K."/>
            <person name="Pan B."/>
            <person name="Chen J."/>
            <person name="Bao Y."/>
            <person name="Liu F."/>
            <person name="Qi X."/>
            <person name="Gang D.R."/>
            <person name="Wen J."/>
            <person name="Li J."/>
        </authorList>
    </citation>
    <scope>NUCLEOTIDE SEQUENCE</scope>
    <source>
        <strain evidence="10">Dzin_1.0</strain>
    </source>
</reference>
<dbReference type="SUPFAM" id="SSF56112">
    <property type="entry name" value="Protein kinase-like (PK-like)"/>
    <property type="match status" value="1"/>
</dbReference>
<keyword evidence="5 7" id="KW-0067">ATP-binding</keyword>
<dbReference type="PROSITE" id="PS00107">
    <property type="entry name" value="PROTEIN_KINASE_ATP"/>
    <property type="match status" value="1"/>
</dbReference>
<dbReference type="InterPro" id="IPR011009">
    <property type="entry name" value="Kinase-like_dom_sf"/>
</dbReference>
<keyword evidence="11" id="KW-1185">Reference proteome</keyword>
<evidence type="ECO:0000259" key="9">
    <source>
        <dbReference type="PROSITE" id="PS50011"/>
    </source>
</evidence>
<feature type="region of interest" description="Disordered" evidence="8">
    <location>
        <begin position="396"/>
        <end position="428"/>
    </location>
</feature>
<protein>
    <recommendedName>
        <fullName evidence="9">Protein kinase domain-containing protein</fullName>
    </recommendedName>
</protein>
<dbReference type="InterPro" id="IPR044591">
    <property type="entry name" value="RUK"/>
</dbReference>
<dbReference type="InterPro" id="IPR017441">
    <property type="entry name" value="Protein_kinase_ATP_BS"/>
</dbReference>
<dbReference type="GO" id="GO:0005524">
    <property type="term" value="F:ATP binding"/>
    <property type="evidence" value="ECO:0007669"/>
    <property type="project" value="UniProtKB-UniRule"/>
</dbReference>
<dbReference type="Pfam" id="PF00069">
    <property type="entry name" value="Pkinase"/>
    <property type="match status" value="1"/>
</dbReference>
<feature type="domain" description="Protein kinase" evidence="9">
    <location>
        <begin position="4"/>
        <end position="257"/>
    </location>
</feature>
<dbReference type="Gene3D" id="1.25.10.10">
    <property type="entry name" value="Leucine-rich Repeat Variant"/>
    <property type="match status" value="1"/>
</dbReference>
<dbReference type="InterPro" id="IPR008271">
    <property type="entry name" value="Ser/Thr_kinase_AS"/>
</dbReference>
<dbReference type="Pfam" id="PF24970">
    <property type="entry name" value="ARM_RUK"/>
    <property type="match status" value="1"/>
</dbReference>
<feature type="region of interest" description="Disordered" evidence="8">
    <location>
        <begin position="474"/>
        <end position="503"/>
    </location>
</feature>
<dbReference type="InterPro" id="IPR011989">
    <property type="entry name" value="ARM-like"/>
</dbReference>
<comment type="similarity">
    <text evidence="1">Belongs to the protein kinase superfamily. CAMK Ser/Thr protein kinase family. SNF1 subfamily.</text>
</comment>
<dbReference type="Gene3D" id="1.10.510.10">
    <property type="entry name" value="Transferase(Phosphotransferase) domain 1"/>
    <property type="match status" value="1"/>
</dbReference>
<gene>
    <name evidence="10" type="ORF">J5N97_015189</name>
</gene>
<dbReference type="OrthoDB" id="24822at2759"/>
<dbReference type="PROSITE" id="PS50011">
    <property type="entry name" value="PROTEIN_KINASE_DOM"/>
    <property type="match status" value="1"/>
</dbReference>
<evidence type="ECO:0000313" key="11">
    <source>
        <dbReference type="Proteomes" id="UP001085076"/>
    </source>
</evidence>
<dbReference type="GO" id="GO:0000914">
    <property type="term" value="P:phragmoplast assembly"/>
    <property type="evidence" value="ECO:0007669"/>
    <property type="project" value="InterPro"/>
</dbReference>
<evidence type="ECO:0000313" key="10">
    <source>
        <dbReference type="EMBL" id="KAJ0979715.1"/>
    </source>
</evidence>
<evidence type="ECO:0000256" key="6">
    <source>
        <dbReference type="ARBA" id="ARBA00058225"/>
    </source>
</evidence>
<comment type="caution">
    <text evidence="10">The sequence shown here is derived from an EMBL/GenBank/DDBJ whole genome shotgun (WGS) entry which is preliminary data.</text>
</comment>
<dbReference type="SMART" id="SM00220">
    <property type="entry name" value="S_TKc"/>
    <property type="match status" value="1"/>
</dbReference>
<dbReference type="PANTHER" id="PTHR46562">
    <property type="entry name" value="SERINE/THREONINE-KINASE ULK4-LIKE PROTEIN-RELATED"/>
    <property type="match status" value="1"/>
</dbReference>
<evidence type="ECO:0000256" key="1">
    <source>
        <dbReference type="ARBA" id="ARBA00006234"/>
    </source>
</evidence>
<dbReference type="GO" id="GO:0004672">
    <property type="term" value="F:protein kinase activity"/>
    <property type="evidence" value="ECO:0007669"/>
    <property type="project" value="InterPro"/>
</dbReference>
<dbReference type="InterPro" id="IPR000719">
    <property type="entry name" value="Prot_kinase_dom"/>
</dbReference>
<comment type="function">
    <text evidence="6">CIPK serine-threonine protein kinases interact with CBL proteins. Binding of a CBL protein to the regulatory NAF domain of CIPK protein lead to the activation of the kinase in a calcium-dependent manner.</text>
</comment>
<dbReference type="EMBL" id="JAGGNH010000003">
    <property type="protein sequence ID" value="KAJ0979715.1"/>
    <property type="molecule type" value="Genomic_DNA"/>
</dbReference>
<dbReference type="Pfam" id="PF23606">
    <property type="entry name" value="HEAT_ULK4"/>
    <property type="match status" value="1"/>
</dbReference>
<feature type="region of interest" description="Disordered" evidence="8">
    <location>
        <begin position="289"/>
        <end position="351"/>
    </location>
</feature>
<accession>A0A9D5CTS0</accession>
<dbReference type="SUPFAM" id="SSF48371">
    <property type="entry name" value="ARM repeat"/>
    <property type="match status" value="1"/>
</dbReference>
<keyword evidence="3 7" id="KW-0547">Nucleotide-binding</keyword>
<dbReference type="GO" id="GO:0008017">
    <property type="term" value="F:microtubule binding"/>
    <property type="evidence" value="ECO:0007669"/>
    <property type="project" value="InterPro"/>
</dbReference>
<dbReference type="FunFam" id="1.10.510.10:FF:000571">
    <property type="entry name" value="Maternal embryonic leucine zipper kinase"/>
    <property type="match status" value="1"/>
</dbReference>
<feature type="compositionally biased region" description="Acidic residues" evidence="8">
    <location>
        <begin position="399"/>
        <end position="417"/>
    </location>
</feature>
<dbReference type="InterPro" id="IPR016024">
    <property type="entry name" value="ARM-type_fold"/>
</dbReference>
<evidence type="ECO:0000256" key="5">
    <source>
        <dbReference type="ARBA" id="ARBA00022840"/>
    </source>
</evidence>
<organism evidence="10 11">
    <name type="scientific">Dioscorea zingiberensis</name>
    <dbReference type="NCBI Taxonomy" id="325984"/>
    <lineage>
        <taxon>Eukaryota</taxon>
        <taxon>Viridiplantae</taxon>
        <taxon>Streptophyta</taxon>
        <taxon>Embryophyta</taxon>
        <taxon>Tracheophyta</taxon>
        <taxon>Spermatophyta</taxon>
        <taxon>Magnoliopsida</taxon>
        <taxon>Liliopsida</taxon>
        <taxon>Dioscoreales</taxon>
        <taxon>Dioscoreaceae</taxon>
        <taxon>Dioscorea</taxon>
    </lineage>
</organism>
<evidence type="ECO:0000256" key="8">
    <source>
        <dbReference type="SAM" id="MobiDB-lite"/>
    </source>
</evidence>
<dbReference type="CDD" id="cd14010">
    <property type="entry name" value="STKc_ULK4"/>
    <property type="match status" value="1"/>
</dbReference>
<keyword evidence="2" id="KW-0808">Transferase</keyword>
<evidence type="ECO:0000256" key="3">
    <source>
        <dbReference type="ARBA" id="ARBA00022741"/>
    </source>
</evidence>
<dbReference type="Proteomes" id="UP001085076">
    <property type="component" value="Miscellaneous, Linkage group lg03"/>
</dbReference>
<evidence type="ECO:0000256" key="7">
    <source>
        <dbReference type="PROSITE-ProRule" id="PRU10141"/>
    </source>
</evidence>
<name>A0A9D5CTS0_9LILI</name>
<proteinExistence type="inferred from homology"/>
<feature type="binding site" evidence="7">
    <location>
        <position position="33"/>
    </location>
    <ligand>
        <name>ATP</name>
        <dbReference type="ChEBI" id="CHEBI:30616"/>
    </ligand>
</feature>
<evidence type="ECO:0000256" key="2">
    <source>
        <dbReference type="ARBA" id="ARBA00022679"/>
    </source>
</evidence>
<dbReference type="PANTHER" id="PTHR46562:SF1">
    <property type="entry name" value="SERINE_THREONINE-PROTEIN KINASE ULK4"/>
    <property type="match status" value="1"/>
</dbReference>
<feature type="compositionally biased region" description="Basic and acidic residues" evidence="8">
    <location>
        <begin position="310"/>
        <end position="321"/>
    </location>
</feature>
<dbReference type="InterPro" id="IPR056981">
    <property type="entry name" value="HEAT_ULK4_RUNKEL"/>
</dbReference>
<dbReference type="PROSITE" id="PS00108">
    <property type="entry name" value="PROTEIN_KINASE_ST"/>
    <property type="match status" value="1"/>
</dbReference>
<sequence>MNNFHVYEAIGRGKHSTVYKGRKKKTIEYYAIKSVEKSQRSKVLQEVRMLHALDHPNVLKFYSWYETSAHLWLVLEYCVGGDLMTLLQQDSRLPEESIHDLGRDLVRALQFLHSQGIIYCDLKPSNILLDENGRMKLCDFGLARRLSDIEKNSLSMLPQSKRGTPCYMAPELFQDGGVHSYASDFWALGCVLYECYAGRPPFVGNEFTQLVKSILSDPTPSLPDKPTSSFSNLINCLLAKDPAERVQWPELCEHSFWRTKFSSVPLPPQPAFANMLQPSGKSCLKECNGDRPVQHRTPPRNRENTINGTGKHDENSLRKVYESPARNVQSGRKIHAKASGKVEDKQKEASNAAKGVNLLRLSRMAKVNLQRENEKENYRRLLPKTCENEAEVKIVNNDMELDFSENPEDDAPDESEGSDNPSYGLGENLSNLTVSEKTEDADPVMNQLETTENITFDPDSLKKLEKDPYLEHTEVAATPPSANHSRKAQRAKAANGSAHDTEPGSCNNLCEGFWHTSDLSVKPVMPARKGDKALDATPPLPFGIVPACDYVKLPPEQLTVHSSRIIHSLSGTSHVTDKQNILRYLEMLSCSADAANIITNGPIMLLLVKMFRLSKASSLRSQLASVMALLIRHSTYIEADLATSGIVNALADGLRDKQDKVRRFSMAALGELLFYISTQSDQDAKDSNALESPSKDSRSSSGWQVSSSVFALVSSILRKGEDDVTQLYALRTIENICSQGVDWSSRFASQDVISNLCYIYKASGKQESTKLTAGSCLVRLSRFSPPSIQMVFEKLSFKDTVSAIIKGSPREQQISLNLLSMVMLNSHMITNMGRHLLSLAEEKHLVPGLISLIEQGSEVLRGKALIFVALLCKNSRRWLPHFLCNAKLLSAVDRLGKEKDGFVQQCMESFLQLVSTTVPGILDIVSGDIQQMMGGKRHGPLVGLAGRGNPKNSTAHLFPVILHLLGSSAFKHRVVSSQVMLQLANLIRLVEAPFQGRDDYQLTLLRVVEAVTEEPSFIISDPDVFTSRILPSLASLYRGNKDDDARFLCLKILFDVMVVILNDMPDTSSDDDEQTMKDLRSITQLHFLPLYPTLIEDEDPIPMYAQKLLLMLIEFNYVKVSDILHMKTVSRCFEFLLGDLSNANVNSVKLCLALASAPEMDSKILSHLRVARKIGNLLEFVYAKDMEDFLEPTLGLCKAFILRGIGNDRGIAYSKDPALLGNIAFDVTIAVDQQYCINDISDFGSNIAVFLDLIGKSETQIADLASECVVLLLKAAPREATVGLLTNLPKIYSLLESMHHHLSSIQLLRLLYGIAFSCSQYLSQAMIFSLSVSSIKKIEVLVSGLQNSKVPGVSEAAKSLSLELQRLPRV</sequence>